<accession>A0AAD6VHE9</accession>
<gene>
    <name evidence="2" type="ORF">GGX14DRAFT_361066</name>
</gene>
<dbReference type="SUPFAM" id="SSF52833">
    <property type="entry name" value="Thioredoxin-like"/>
    <property type="match status" value="1"/>
</dbReference>
<keyword evidence="1" id="KW-0812">Transmembrane</keyword>
<dbReference type="GO" id="GO:0015038">
    <property type="term" value="F:glutathione disulfide oxidoreductase activity"/>
    <property type="evidence" value="ECO:0007669"/>
    <property type="project" value="TreeGrafter"/>
</dbReference>
<dbReference type="Gene3D" id="3.40.30.10">
    <property type="entry name" value="Glutaredoxin"/>
    <property type="match status" value="1"/>
</dbReference>
<dbReference type="PANTHER" id="PTHR45694">
    <property type="entry name" value="GLUTAREDOXIN 2"/>
    <property type="match status" value="1"/>
</dbReference>
<organism evidence="2 3">
    <name type="scientific">Mycena pura</name>
    <dbReference type="NCBI Taxonomy" id="153505"/>
    <lineage>
        <taxon>Eukaryota</taxon>
        <taxon>Fungi</taxon>
        <taxon>Dikarya</taxon>
        <taxon>Basidiomycota</taxon>
        <taxon>Agaricomycotina</taxon>
        <taxon>Agaricomycetes</taxon>
        <taxon>Agaricomycetidae</taxon>
        <taxon>Agaricales</taxon>
        <taxon>Marasmiineae</taxon>
        <taxon>Mycenaceae</taxon>
        <taxon>Mycena</taxon>
    </lineage>
</organism>
<proteinExistence type="predicted"/>
<reference evidence="2" key="1">
    <citation type="submission" date="2023-03" db="EMBL/GenBank/DDBJ databases">
        <title>Massive genome expansion in bonnet fungi (Mycena s.s.) driven by repeated elements and novel gene families across ecological guilds.</title>
        <authorList>
            <consortium name="Lawrence Berkeley National Laboratory"/>
            <person name="Harder C.B."/>
            <person name="Miyauchi S."/>
            <person name="Viragh M."/>
            <person name="Kuo A."/>
            <person name="Thoen E."/>
            <person name="Andreopoulos B."/>
            <person name="Lu D."/>
            <person name="Skrede I."/>
            <person name="Drula E."/>
            <person name="Henrissat B."/>
            <person name="Morin E."/>
            <person name="Kohler A."/>
            <person name="Barry K."/>
            <person name="LaButti K."/>
            <person name="Morin E."/>
            <person name="Salamov A."/>
            <person name="Lipzen A."/>
            <person name="Mereny Z."/>
            <person name="Hegedus B."/>
            <person name="Baldrian P."/>
            <person name="Stursova M."/>
            <person name="Weitz H."/>
            <person name="Taylor A."/>
            <person name="Grigoriev I.V."/>
            <person name="Nagy L.G."/>
            <person name="Martin F."/>
            <person name="Kauserud H."/>
        </authorList>
    </citation>
    <scope>NUCLEOTIDE SEQUENCE</scope>
    <source>
        <strain evidence="2">9144</strain>
    </source>
</reference>
<evidence type="ECO:0000313" key="3">
    <source>
        <dbReference type="Proteomes" id="UP001219525"/>
    </source>
</evidence>
<comment type="caution">
    <text evidence="2">The sequence shown here is derived from an EMBL/GenBank/DDBJ whole genome shotgun (WGS) entry which is preliminary data.</text>
</comment>
<dbReference type="PANTHER" id="PTHR45694:SF5">
    <property type="entry name" value="GLUTAREDOXIN 2"/>
    <property type="match status" value="1"/>
</dbReference>
<dbReference type="GO" id="GO:0034599">
    <property type="term" value="P:cellular response to oxidative stress"/>
    <property type="evidence" value="ECO:0007669"/>
    <property type="project" value="TreeGrafter"/>
</dbReference>
<evidence type="ECO:0000256" key="1">
    <source>
        <dbReference type="SAM" id="Phobius"/>
    </source>
</evidence>
<dbReference type="InterPro" id="IPR036249">
    <property type="entry name" value="Thioredoxin-like_sf"/>
</dbReference>
<dbReference type="GO" id="GO:0005801">
    <property type="term" value="C:cis-Golgi network"/>
    <property type="evidence" value="ECO:0007669"/>
    <property type="project" value="TreeGrafter"/>
</dbReference>
<keyword evidence="1" id="KW-0472">Membrane</keyword>
<sequence length="225" mass="25094">MEPKKRTTGSSFAPIRRRRFFVCILALVAFIYFFGSPFKLPAALKDVPGLSRANIAQLVKYKAQPPAKVHEIFGLLSLVTGDSENEHILAREEGFDPTRPVDMAVYAAGKDDIDWNTRVQELNERFPVVVFSKVRHTRHSKRAKALLETYKLSPPPKIIEVDLRGACGSPSIKHLLTRLTDHATFPNVILRGKSLGGSDTLHALHSDKSLRRMLEGAGMVIRADI</sequence>
<feature type="transmembrane region" description="Helical" evidence="1">
    <location>
        <begin position="20"/>
        <end position="38"/>
    </location>
</feature>
<dbReference type="GO" id="GO:0005796">
    <property type="term" value="C:Golgi lumen"/>
    <property type="evidence" value="ECO:0007669"/>
    <property type="project" value="TreeGrafter"/>
</dbReference>
<dbReference type="EMBL" id="JARJCW010000022">
    <property type="protein sequence ID" value="KAJ7212956.1"/>
    <property type="molecule type" value="Genomic_DNA"/>
</dbReference>
<dbReference type="Proteomes" id="UP001219525">
    <property type="component" value="Unassembled WGS sequence"/>
</dbReference>
<keyword evidence="1" id="KW-1133">Transmembrane helix</keyword>
<dbReference type="AlphaFoldDB" id="A0AAD6VHE9"/>
<dbReference type="PROSITE" id="PS51354">
    <property type="entry name" value="GLUTAREDOXIN_2"/>
    <property type="match status" value="1"/>
</dbReference>
<evidence type="ECO:0000313" key="2">
    <source>
        <dbReference type="EMBL" id="KAJ7212956.1"/>
    </source>
</evidence>
<dbReference type="GO" id="GO:0000324">
    <property type="term" value="C:fungal-type vacuole"/>
    <property type="evidence" value="ECO:0007669"/>
    <property type="project" value="TreeGrafter"/>
</dbReference>
<keyword evidence="3" id="KW-1185">Reference proteome</keyword>
<evidence type="ECO:0008006" key="4">
    <source>
        <dbReference type="Google" id="ProtNLM"/>
    </source>
</evidence>
<protein>
    <recommendedName>
        <fullName evidence="4">Glutaredoxin domain-containing protein</fullName>
    </recommendedName>
</protein>
<name>A0AAD6VHE9_9AGAR</name>